<keyword evidence="1" id="KW-0812">Transmembrane</keyword>
<comment type="caution">
    <text evidence="2">The sequence shown here is derived from an EMBL/GenBank/DDBJ whole genome shotgun (WGS) entry which is preliminary data.</text>
</comment>
<feature type="transmembrane region" description="Helical" evidence="1">
    <location>
        <begin position="72"/>
        <end position="91"/>
    </location>
</feature>
<dbReference type="Proteomes" id="UP000717996">
    <property type="component" value="Unassembled WGS sequence"/>
</dbReference>
<keyword evidence="1" id="KW-1133">Transmembrane helix</keyword>
<reference evidence="2" key="1">
    <citation type="journal article" date="2020" name="Microb. Genom.">
        <title>Genetic diversity of clinical and environmental Mucorales isolates obtained from an investigation of mucormycosis cases among solid organ transplant recipients.</title>
        <authorList>
            <person name="Nguyen M.H."/>
            <person name="Kaul D."/>
            <person name="Muto C."/>
            <person name="Cheng S.J."/>
            <person name="Richter R.A."/>
            <person name="Bruno V.M."/>
            <person name="Liu G."/>
            <person name="Beyhan S."/>
            <person name="Sundermann A.J."/>
            <person name="Mounaud S."/>
            <person name="Pasculle A.W."/>
            <person name="Nierman W.C."/>
            <person name="Driscoll E."/>
            <person name="Cumbie R."/>
            <person name="Clancy C.J."/>
            <person name="Dupont C.L."/>
        </authorList>
    </citation>
    <scope>NUCLEOTIDE SEQUENCE</scope>
    <source>
        <strain evidence="2">GL16</strain>
    </source>
</reference>
<dbReference type="AlphaFoldDB" id="A0A9P6Y3Z3"/>
<keyword evidence="1" id="KW-0472">Membrane</keyword>
<evidence type="ECO:0000313" key="3">
    <source>
        <dbReference type="Proteomes" id="UP000717996"/>
    </source>
</evidence>
<protein>
    <submittedName>
        <fullName evidence="2">Uncharacterized protein</fullName>
    </submittedName>
</protein>
<sequence>MEGFNSWNVTVEALQLISGAYVFCHNQLDKVNVTLPELDQVVSVTTSTVGFFLTHSPAAVRNLYSFFTQLPLIEYNFVAILLMLFMLYTVYSLMMATFRWVRGLVYGFVRFSLFIFIAYGLIYAFQQFTDNSNKPNYTRTRNHY</sequence>
<proteinExistence type="predicted"/>
<name>A0A9P6Y3Z3_RHIOR</name>
<accession>A0A9P6Y3Z3</accession>
<evidence type="ECO:0000256" key="1">
    <source>
        <dbReference type="SAM" id="Phobius"/>
    </source>
</evidence>
<gene>
    <name evidence="2" type="ORF">G6F51_009483</name>
</gene>
<feature type="transmembrane region" description="Helical" evidence="1">
    <location>
        <begin position="103"/>
        <end position="125"/>
    </location>
</feature>
<organism evidence="2 3">
    <name type="scientific">Rhizopus oryzae</name>
    <name type="common">Mucormycosis agent</name>
    <name type="synonym">Rhizopus arrhizus var. delemar</name>
    <dbReference type="NCBI Taxonomy" id="64495"/>
    <lineage>
        <taxon>Eukaryota</taxon>
        <taxon>Fungi</taxon>
        <taxon>Fungi incertae sedis</taxon>
        <taxon>Mucoromycota</taxon>
        <taxon>Mucoromycotina</taxon>
        <taxon>Mucoromycetes</taxon>
        <taxon>Mucorales</taxon>
        <taxon>Mucorineae</taxon>
        <taxon>Rhizopodaceae</taxon>
        <taxon>Rhizopus</taxon>
    </lineage>
</organism>
<dbReference type="EMBL" id="JAANIT010001748">
    <property type="protein sequence ID" value="KAG1538890.1"/>
    <property type="molecule type" value="Genomic_DNA"/>
</dbReference>
<dbReference type="OrthoDB" id="2364397at2759"/>
<evidence type="ECO:0000313" key="2">
    <source>
        <dbReference type="EMBL" id="KAG1538890.1"/>
    </source>
</evidence>
<dbReference type="OMA" id="EAYTFCY"/>